<dbReference type="EMBL" id="UYRT01026754">
    <property type="protein sequence ID" value="VDK65528.1"/>
    <property type="molecule type" value="Genomic_DNA"/>
</dbReference>
<evidence type="ECO:0000313" key="5">
    <source>
        <dbReference type="WBParaSite" id="GPUH_0000883801-mRNA-1"/>
    </source>
</evidence>
<dbReference type="WBParaSite" id="GPUH_0000883801-mRNA-1">
    <property type="protein sequence ID" value="GPUH_0000883801-mRNA-1"/>
    <property type="gene ID" value="GPUH_0000883801"/>
</dbReference>
<gene>
    <name evidence="3" type="ORF">GPUH_LOCUS8827</name>
</gene>
<keyword evidence="2" id="KW-0472">Membrane</keyword>
<dbReference type="SUPFAM" id="SSF49313">
    <property type="entry name" value="Cadherin-like"/>
    <property type="match status" value="1"/>
</dbReference>
<reference evidence="3 4" key="2">
    <citation type="submission" date="2018-11" db="EMBL/GenBank/DDBJ databases">
        <authorList>
            <consortium name="Pathogen Informatics"/>
        </authorList>
    </citation>
    <scope>NUCLEOTIDE SEQUENCE [LARGE SCALE GENOMIC DNA]</scope>
</reference>
<proteinExistence type="predicted"/>
<comment type="subcellular location">
    <subcellularLocation>
        <location evidence="1">Membrane</location>
    </subcellularLocation>
</comment>
<evidence type="ECO:0000313" key="3">
    <source>
        <dbReference type="EMBL" id="VDK65528.1"/>
    </source>
</evidence>
<protein>
    <submittedName>
        <fullName evidence="5">Cadherin domain-containing protein</fullName>
    </submittedName>
</protein>
<dbReference type="GO" id="GO:0005509">
    <property type="term" value="F:calcium ion binding"/>
    <property type="evidence" value="ECO:0007669"/>
    <property type="project" value="InterPro"/>
</dbReference>
<reference evidence="5" key="1">
    <citation type="submission" date="2016-06" db="UniProtKB">
        <authorList>
            <consortium name="WormBaseParasite"/>
        </authorList>
    </citation>
    <scope>IDENTIFICATION</scope>
</reference>
<name>A0A183DJD7_9BILA</name>
<dbReference type="GO" id="GO:0005886">
    <property type="term" value="C:plasma membrane"/>
    <property type="evidence" value="ECO:0007669"/>
    <property type="project" value="InterPro"/>
</dbReference>
<dbReference type="AlphaFoldDB" id="A0A183DJD7"/>
<dbReference type="InterPro" id="IPR015919">
    <property type="entry name" value="Cadherin-like_sf"/>
</dbReference>
<sequence length="142" mass="15984">MVVDADDRRAFAILTVNVLDENDNTPQFIVPTVEVSVSSDWQPGEPVLMVSQLCGDAGRREAWFLQWMQLKWLISNLSNTTDSWLFFTERGLSCFYAVFMRFVMCNSSTKRILSRGCLCVCVCVSAATCPQLSTREPQKLGS</sequence>
<dbReference type="InterPro" id="IPR020894">
    <property type="entry name" value="Cadherin_CS"/>
</dbReference>
<accession>A0A183DJD7</accession>
<evidence type="ECO:0000256" key="2">
    <source>
        <dbReference type="ARBA" id="ARBA00023136"/>
    </source>
</evidence>
<keyword evidence="4" id="KW-1185">Reference proteome</keyword>
<evidence type="ECO:0000256" key="1">
    <source>
        <dbReference type="ARBA" id="ARBA00004370"/>
    </source>
</evidence>
<evidence type="ECO:0000313" key="4">
    <source>
        <dbReference type="Proteomes" id="UP000271098"/>
    </source>
</evidence>
<dbReference type="PROSITE" id="PS00232">
    <property type="entry name" value="CADHERIN_1"/>
    <property type="match status" value="1"/>
</dbReference>
<organism evidence="5">
    <name type="scientific">Gongylonema pulchrum</name>
    <dbReference type="NCBI Taxonomy" id="637853"/>
    <lineage>
        <taxon>Eukaryota</taxon>
        <taxon>Metazoa</taxon>
        <taxon>Ecdysozoa</taxon>
        <taxon>Nematoda</taxon>
        <taxon>Chromadorea</taxon>
        <taxon>Rhabditida</taxon>
        <taxon>Spirurina</taxon>
        <taxon>Spiruromorpha</taxon>
        <taxon>Spiruroidea</taxon>
        <taxon>Gongylonematidae</taxon>
        <taxon>Gongylonema</taxon>
    </lineage>
</organism>
<dbReference type="Proteomes" id="UP000271098">
    <property type="component" value="Unassembled WGS sequence"/>
</dbReference>
<dbReference type="GO" id="GO:0007155">
    <property type="term" value="P:cell adhesion"/>
    <property type="evidence" value="ECO:0007669"/>
    <property type="project" value="InterPro"/>
</dbReference>